<organism evidence="2 3">
    <name type="scientific">Halocalculus aciditolerans</name>
    <dbReference type="NCBI Taxonomy" id="1383812"/>
    <lineage>
        <taxon>Archaea</taxon>
        <taxon>Methanobacteriati</taxon>
        <taxon>Methanobacteriota</taxon>
        <taxon>Stenosarchaea group</taxon>
        <taxon>Halobacteria</taxon>
        <taxon>Halobacteriales</taxon>
        <taxon>Halobacteriaceae</taxon>
        <taxon>Halocalculus</taxon>
    </lineage>
</organism>
<name>A0A830F759_9EURY</name>
<gene>
    <name evidence="2" type="ORF">GCM10009039_29890</name>
</gene>
<accession>A0A830F759</accession>
<dbReference type="PANTHER" id="PTHR36179">
    <property type="entry name" value="LUD_DOM DOMAIN-CONTAINING PROTEIN"/>
    <property type="match status" value="1"/>
</dbReference>
<dbReference type="PANTHER" id="PTHR36179:SF2">
    <property type="entry name" value="LUD DOMAIN-CONTAINING PROTEIN"/>
    <property type="match status" value="1"/>
</dbReference>
<dbReference type="AlphaFoldDB" id="A0A830F759"/>
<dbReference type="InterPro" id="IPR037171">
    <property type="entry name" value="NagB/RpiA_transferase-like"/>
</dbReference>
<dbReference type="InterPro" id="IPR003741">
    <property type="entry name" value="LUD_dom"/>
</dbReference>
<keyword evidence="3" id="KW-1185">Reference proteome</keyword>
<protein>
    <submittedName>
        <fullName evidence="2">Membrane protein</fullName>
    </submittedName>
</protein>
<dbReference type="Pfam" id="PF02589">
    <property type="entry name" value="LUD_dom"/>
    <property type="match status" value="1"/>
</dbReference>
<dbReference type="SUPFAM" id="SSF100950">
    <property type="entry name" value="NagB/RpiA/CoA transferase-like"/>
    <property type="match status" value="1"/>
</dbReference>
<evidence type="ECO:0000313" key="2">
    <source>
        <dbReference type="EMBL" id="GGL69897.1"/>
    </source>
</evidence>
<reference evidence="2" key="2">
    <citation type="submission" date="2020-09" db="EMBL/GenBank/DDBJ databases">
        <authorList>
            <person name="Sun Q."/>
            <person name="Ohkuma M."/>
        </authorList>
    </citation>
    <scope>NUCLEOTIDE SEQUENCE</scope>
    <source>
        <strain evidence="2">JCM 19596</strain>
    </source>
</reference>
<reference evidence="2" key="1">
    <citation type="journal article" date="2014" name="Int. J. Syst. Evol. Microbiol.">
        <title>Complete genome sequence of Corynebacterium casei LMG S-19264T (=DSM 44701T), isolated from a smear-ripened cheese.</title>
        <authorList>
            <consortium name="US DOE Joint Genome Institute (JGI-PGF)"/>
            <person name="Walter F."/>
            <person name="Albersmeier A."/>
            <person name="Kalinowski J."/>
            <person name="Ruckert C."/>
        </authorList>
    </citation>
    <scope>NUCLEOTIDE SEQUENCE</scope>
    <source>
        <strain evidence="2">JCM 19596</strain>
    </source>
</reference>
<comment type="caution">
    <text evidence="2">The sequence shown here is derived from an EMBL/GenBank/DDBJ whole genome shotgun (WGS) entry which is preliminary data.</text>
</comment>
<proteinExistence type="predicted"/>
<sequence length="246" mass="27286">MTRVLLIRARAAAAHTFFRPPRLHSGMGDQRKADYLEAADVEPNQWDSHPSDAELEETVENLEDHGFEVEVVADADAALEFVQDEIPDGASVMDGHSTTLEEIGFMEHLHEGDHEWENLHEHVFSIDDDEARAAARRDAQTADYFLGGANAIARTGALVAADASGSRVGAYPFAAKHLLVVAGVNKIQKDVETARKRLRDYAYRLEDERSQDAYGAPSAISKELVYHRERTEGRTTVVLVEETLGY</sequence>
<dbReference type="Proteomes" id="UP000607197">
    <property type="component" value="Unassembled WGS sequence"/>
</dbReference>
<dbReference type="Gene3D" id="3.40.50.10420">
    <property type="entry name" value="NagB/RpiA/CoA transferase-like"/>
    <property type="match status" value="1"/>
</dbReference>
<dbReference type="EMBL" id="BMPG01000005">
    <property type="protein sequence ID" value="GGL69897.1"/>
    <property type="molecule type" value="Genomic_DNA"/>
</dbReference>
<feature type="domain" description="LUD" evidence="1">
    <location>
        <begin position="55"/>
        <end position="240"/>
    </location>
</feature>
<evidence type="ECO:0000259" key="1">
    <source>
        <dbReference type="Pfam" id="PF02589"/>
    </source>
</evidence>
<evidence type="ECO:0000313" key="3">
    <source>
        <dbReference type="Proteomes" id="UP000607197"/>
    </source>
</evidence>
<dbReference type="InterPro" id="IPR024185">
    <property type="entry name" value="FTHF_cligase-like_sf"/>
</dbReference>